<accession>A0AAW8D8V0</accession>
<name>A0AAW8D8V0_9BURK</name>
<protein>
    <submittedName>
        <fullName evidence="1">Uncharacterized protein</fullName>
    </submittedName>
</protein>
<organism evidence="1 2">
    <name type="scientific">Variovorax boronicumulans</name>
    <dbReference type="NCBI Taxonomy" id="436515"/>
    <lineage>
        <taxon>Bacteria</taxon>
        <taxon>Pseudomonadati</taxon>
        <taxon>Pseudomonadota</taxon>
        <taxon>Betaproteobacteria</taxon>
        <taxon>Burkholderiales</taxon>
        <taxon>Comamonadaceae</taxon>
        <taxon>Variovorax</taxon>
    </lineage>
</organism>
<evidence type="ECO:0000313" key="2">
    <source>
        <dbReference type="Proteomes" id="UP001242045"/>
    </source>
</evidence>
<dbReference type="EMBL" id="JAUSRD010000017">
    <property type="protein sequence ID" value="MDP9896251.1"/>
    <property type="molecule type" value="Genomic_DNA"/>
</dbReference>
<reference evidence="1" key="1">
    <citation type="submission" date="2023-07" db="EMBL/GenBank/DDBJ databases">
        <title>Sorghum-associated microbial communities from plants grown in Nebraska, USA.</title>
        <authorList>
            <person name="Schachtman D."/>
        </authorList>
    </citation>
    <scope>NUCLEOTIDE SEQUENCE</scope>
    <source>
        <strain evidence="1">DS3754</strain>
    </source>
</reference>
<comment type="caution">
    <text evidence="1">The sequence shown here is derived from an EMBL/GenBank/DDBJ whole genome shotgun (WGS) entry which is preliminary data.</text>
</comment>
<evidence type="ECO:0000313" key="1">
    <source>
        <dbReference type="EMBL" id="MDP9896251.1"/>
    </source>
</evidence>
<dbReference type="Proteomes" id="UP001242045">
    <property type="component" value="Unassembled WGS sequence"/>
</dbReference>
<dbReference type="AlphaFoldDB" id="A0AAW8D8V0"/>
<gene>
    <name evidence="1" type="ORF">J2W31_005386</name>
</gene>
<sequence length="86" mass="9902">MDNPFSACLCDVTHLRGLPRSPWTHMLPWLCLYRCENCGKTQLHPSHAVDEALQKRATRAATAKRGYRFELPRIQSTEVSEHRPTL</sequence>
<proteinExistence type="predicted"/>